<dbReference type="EMBL" id="JBFSHR010000005">
    <property type="protein sequence ID" value="MEX6428749.1"/>
    <property type="molecule type" value="Genomic_DNA"/>
</dbReference>
<gene>
    <name evidence="1" type="ORF">AB6A68_02705</name>
</gene>
<evidence type="ECO:0000313" key="2">
    <source>
        <dbReference type="Proteomes" id="UP001560267"/>
    </source>
</evidence>
<dbReference type="InterPro" id="IPR009409">
    <property type="entry name" value="DUF1059"/>
</dbReference>
<dbReference type="Pfam" id="PF06348">
    <property type="entry name" value="DUF1059"/>
    <property type="match status" value="1"/>
</dbReference>
<name>A0ABV3XZM4_9ACTN</name>
<reference evidence="1 2" key="1">
    <citation type="submission" date="2024-07" db="EMBL/GenBank/DDBJ databases">
        <title>Draft Genome Sequence of Ferrimicrobium acidiphilum Strain YE2023, Isolated from a Pulp of Bioleach Reactor.</title>
        <authorList>
            <person name="Elkina Y.A."/>
            <person name="Bulaeva A.G."/>
            <person name="Beletsky A.V."/>
            <person name="Mardanov A.V."/>
        </authorList>
    </citation>
    <scope>NUCLEOTIDE SEQUENCE [LARGE SCALE GENOMIC DNA]</scope>
    <source>
        <strain evidence="1 2">YE2023</strain>
    </source>
</reference>
<dbReference type="RefSeq" id="WP_298384571.1">
    <property type="nucleotide sequence ID" value="NZ_JBFSHR010000005.1"/>
</dbReference>
<comment type="caution">
    <text evidence="1">The sequence shown here is derived from an EMBL/GenBank/DDBJ whole genome shotgun (WGS) entry which is preliminary data.</text>
</comment>
<accession>A0ABV3XZM4</accession>
<protein>
    <submittedName>
        <fullName evidence="1">DUF1059 domain-containing protein</fullName>
    </submittedName>
</protein>
<organism evidence="1 2">
    <name type="scientific">Ferrimicrobium acidiphilum</name>
    <dbReference type="NCBI Taxonomy" id="121039"/>
    <lineage>
        <taxon>Bacteria</taxon>
        <taxon>Bacillati</taxon>
        <taxon>Actinomycetota</taxon>
        <taxon>Acidimicrobiia</taxon>
        <taxon>Acidimicrobiales</taxon>
        <taxon>Acidimicrobiaceae</taxon>
        <taxon>Ferrimicrobium</taxon>
    </lineage>
</organism>
<sequence length="58" mass="6135">MKRFACGDVVAGCAWVMQLDDEAELMAHITQHVASAHGVASIDSGLVAVIQENIRLVG</sequence>
<keyword evidence="2" id="KW-1185">Reference proteome</keyword>
<dbReference type="Proteomes" id="UP001560267">
    <property type="component" value="Unassembled WGS sequence"/>
</dbReference>
<evidence type="ECO:0000313" key="1">
    <source>
        <dbReference type="EMBL" id="MEX6428749.1"/>
    </source>
</evidence>
<proteinExistence type="predicted"/>